<dbReference type="Gene3D" id="2.30.33.40">
    <property type="entry name" value="GroES chaperonin"/>
    <property type="match status" value="1"/>
</dbReference>
<dbReference type="InterPro" id="IPR011032">
    <property type="entry name" value="GroES-like_sf"/>
</dbReference>
<dbReference type="Pfam" id="PF00166">
    <property type="entry name" value="Cpn10"/>
    <property type="match status" value="1"/>
</dbReference>
<dbReference type="AlphaFoldDB" id="A0A090XDG2"/>
<dbReference type="InterPro" id="IPR037124">
    <property type="entry name" value="Chaperonin_GroES_sf"/>
</dbReference>
<dbReference type="EMBL" id="GBIH01000775">
    <property type="protein sequence ID" value="JAC93935.1"/>
    <property type="molecule type" value="mRNA"/>
</dbReference>
<feature type="region of interest" description="Disordered" evidence="2">
    <location>
        <begin position="24"/>
        <end position="110"/>
    </location>
</feature>
<accession>A0A090XDG2</accession>
<dbReference type="SUPFAM" id="SSF50129">
    <property type="entry name" value="GroES-like"/>
    <property type="match status" value="1"/>
</dbReference>
<keyword evidence="3" id="KW-0346">Stress response</keyword>
<evidence type="ECO:0000256" key="1">
    <source>
        <dbReference type="ARBA" id="ARBA00023186"/>
    </source>
</evidence>
<keyword evidence="1" id="KW-0143">Chaperone</keyword>
<name>A0A090XDG2_IXORI</name>
<dbReference type="CDD" id="cd00320">
    <property type="entry name" value="cpn10"/>
    <property type="match status" value="1"/>
</dbReference>
<evidence type="ECO:0000313" key="3">
    <source>
        <dbReference type="EMBL" id="JAC93935.1"/>
    </source>
</evidence>
<reference evidence="3" key="1">
    <citation type="journal article" date="2015" name="PLoS Negl. Trop. Dis.">
        <title>Deep Sequencing Analysis of the Ixodes ricinus Haemocytome.</title>
        <authorList>
            <person name="Kotsyfakis M."/>
            <person name="Kopacek P."/>
            <person name="Franta Z."/>
            <person name="Pedra J.H."/>
            <person name="Ribeiro J.M."/>
        </authorList>
    </citation>
    <scope>NUCLEOTIDE SEQUENCE</scope>
</reference>
<dbReference type="InterPro" id="IPR020818">
    <property type="entry name" value="Chaperonin_GroES"/>
</dbReference>
<dbReference type="GO" id="GO:0044183">
    <property type="term" value="F:protein folding chaperone"/>
    <property type="evidence" value="ECO:0007669"/>
    <property type="project" value="InterPro"/>
</dbReference>
<organism evidence="3">
    <name type="scientific">Ixodes ricinus</name>
    <name type="common">Common tick</name>
    <name type="synonym">Acarus ricinus</name>
    <dbReference type="NCBI Taxonomy" id="34613"/>
    <lineage>
        <taxon>Eukaryota</taxon>
        <taxon>Metazoa</taxon>
        <taxon>Ecdysozoa</taxon>
        <taxon>Arthropoda</taxon>
        <taxon>Chelicerata</taxon>
        <taxon>Arachnida</taxon>
        <taxon>Acari</taxon>
        <taxon>Parasitiformes</taxon>
        <taxon>Ixodida</taxon>
        <taxon>Ixodoidea</taxon>
        <taxon>Ixodidae</taxon>
        <taxon>Ixodinae</taxon>
        <taxon>Ixodes</taxon>
    </lineage>
</organism>
<protein>
    <submittedName>
        <fullName evidence="3">Putative heat shock protein</fullName>
    </submittedName>
</protein>
<sequence>MAGRGQEASRPLLDRILVERFVPEAKTEGGIMTPRRNGPGQGSERHRNRRRDRARTEAGRSIPTGRTKAGTKVLLAEYGEPRSRSTNKEITNNTYREQVERTLGQSRKTN</sequence>
<proteinExistence type="evidence at transcript level"/>
<evidence type="ECO:0000256" key="2">
    <source>
        <dbReference type="SAM" id="MobiDB-lite"/>
    </source>
</evidence>
<dbReference type="GO" id="GO:0005524">
    <property type="term" value="F:ATP binding"/>
    <property type="evidence" value="ECO:0007669"/>
    <property type="project" value="InterPro"/>
</dbReference>